<keyword evidence="10" id="KW-1185">Reference proteome</keyword>
<feature type="signal peptide" evidence="7">
    <location>
        <begin position="1"/>
        <end position="40"/>
    </location>
</feature>
<keyword evidence="5" id="KW-0574">Periplasm</keyword>
<dbReference type="InterPro" id="IPR011013">
    <property type="entry name" value="Gal_mutarotase_sf_dom"/>
</dbReference>
<feature type="region of interest" description="Disordered" evidence="6">
    <location>
        <begin position="1"/>
        <end position="22"/>
    </location>
</feature>
<reference evidence="9 10" key="1">
    <citation type="submission" date="2023-09" db="EMBL/GenBank/DDBJ databases">
        <title>Whole genome shotgun sequencing (WGS) of Bosea sp. ZW T0_25, isolated from stored onions (Allium cepa).</title>
        <authorList>
            <person name="Stoll D.A."/>
            <person name="Huch M."/>
        </authorList>
    </citation>
    <scope>NUCLEOTIDE SEQUENCE [LARGE SCALE GENOMIC DNA]</scope>
    <source>
        <strain evidence="9 10">ZW T0_25</strain>
    </source>
</reference>
<accession>A0ABU3S6U3</accession>
<dbReference type="Proteomes" id="UP001254257">
    <property type="component" value="Unassembled WGS sequence"/>
</dbReference>
<gene>
    <name evidence="9" type="ORF">RKE40_09380</name>
</gene>
<dbReference type="Gene3D" id="2.70.98.10">
    <property type="match status" value="1"/>
</dbReference>
<dbReference type="InterPro" id="IPR007444">
    <property type="entry name" value="Glucan_biosyn_MdoG_C"/>
</dbReference>
<evidence type="ECO:0000313" key="10">
    <source>
        <dbReference type="Proteomes" id="UP001254257"/>
    </source>
</evidence>
<feature type="chain" id="PRO_5047140548" evidence="7">
    <location>
        <begin position="41"/>
        <end position="556"/>
    </location>
</feature>
<dbReference type="PANTHER" id="PTHR30504:SF3">
    <property type="entry name" value="GLUCANS BIOSYNTHESIS PROTEIN D"/>
    <property type="match status" value="1"/>
</dbReference>
<dbReference type="Pfam" id="PF04349">
    <property type="entry name" value="MdoG"/>
    <property type="match status" value="1"/>
</dbReference>
<evidence type="ECO:0000256" key="3">
    <source>
        <dbReference type="ARBA" id="ARBA00009284"/>
    </source>
</evidence>
<dbReference type="InterPro" id="IPR014756">
    <property type="entry name" value="Ig_E-set"/>
</dbReference>
<dbReference type="EMBL" id="JAWDID010000010">
    <property type="protein sequence ID" value="MDU0340092.1"/>
    <property type="molecule type" value="Genomic_DNA"/>
</dbReference>
<sequence>MRLPEMSQPPRREPAASPPSRRSVLALLASTAMLAPPALAQNPTTPSGRNAADGQPPGTPRPGTFSYAEVVNQARILAERPFDDAQPDIPDALRALTYDSYREIRFRRDKALWQNDGTDFRLQLFHLGFLHDRPVQIHVVSNGNAIPIPYNMALFEFGKAPVPQKLPVSLGFAGFSVTTTLNSLKLQDEVISFLGASYFRFLGRGHRYGLSARALALDVGGEADEEFPFFRSLWLERPKPESVDLVVYGLVDSPSVSGAFRFVVTPGPQTRIAVTATIIPRKPIQRIGIAPLTSMFLAGEGDREQRTDFRPEIHDSDGLMLHTGVGEWIWRPIRNPKALIISSFHDRNPRGFGLIQRDREFGHYQDLEAHYHARPGYWIEPVGEWGEGRVDLIEIPTQGEEFDNIVCCWTPKTPLEPGRQTELSYRMTSVSTTETLHGMGQVQSSFAADDAVDTAAGLVRKRFIVDFNAGDLEFYLSDPKRVSAVATVSVGSVTNTILDPNYAAKGFRAIVDVALRPGESTDLRLFLRTPLRSLTETWTTSWSAPGSAPPPAASGG</sequence>
<evidence type="ECO:0000256" key="1">
    <source>
        <dbReference type="ARBA" id="ARBA00004418"/>
    </source>
</evidence>
<feature type="domain" description="Glucan biosynthesis periplasmic MdoG C-terminal" evidence="8">
    <location>
        <begin position="65"/>
        <end position="542"/>
    </location>
</feature>
<dbReference type="PANTHER" id="PTHR30504">
    <property type="entry name" value="GLUCANS BIOSYNTHESIS PROTEIN"/>
    <property type="match status" value="1"/>
</dbReference>
<evidence type="ECO:0000256" key="2">
    <source>
        <dbReference type="ARBA" id="ARBA00005001"/>
    </source>
</evidence>
<evidence type="ECO:0000256" key="7">
    <source>
        <dbReference type="SAM" id="SignalP"/>
    </source>
</evidence>
<dbReference type="SUPFAM" id="SSF81296">
    <property type="entry name" value="E set domains"/>
    <property type="match status" value="1"/>
</dbReference>
<evidence type="ECO:0000259" key="8">
    <source>
        <dbReference type="Pfam" id="PF04349"/>
    </source>
</evidence>
<evidence type="ECO:0000256" key="6">
    <source>
        <dbReference type="SAM" id="MobiDB-lite"/>
    </source>
</evidence>
<organism evidence="9 10">
    <name type="scientific">Bosea rubneri</name>
    <dbReference type="NCBI Taxonomy" id="3075434"/>
    <lineage>
        <taxon>Bacteria</taxon>
        <taxon>Pseudomonadati</taxon>
        <taxon>Pseudomonadota</taxon>
        <taxon>Alphaproteobacteria</taxon>
        <taxon>Hyphomicrobiales</taxon>
        <taxon>Boseaceae</taxon>
        <taxon>Bosea</taxon>
    </lineage>
</organism>
<comment type="pathway">
    <text evidence="2">Glycan metabolism; osmoregulated periplasmic glucan (OPG) biosynthesis.</text>
</comment>
<protein>
    <submittedName>
        <fullName evidence="9">Glucan biosynthesis protein</fullName>
    </submittedName>
</protein>
<evidence type="ECO:0000256" key="4">
    <source>
        <dbReference type="ARBA" id="ARBA00022729"/>
    </source>
</evidence>
<evidence type="ECO:0000313" key="9">
    <source>
        <dbReference type="EMBL" id="MDU0340092.1"/>
    </source>
</evidence>
<dbReference type="InterPro" id="IPR014718">
    <property type="entry name" value="GH-type_carb-bd"/>
</dbReference>
<comment type="similarity">
    <text evidence="3">Belongs to the OpgD/OpgG family.</text>
</comment>
<dbReference type="RefSeq" id="WP_316017961.1">
    <property type="nucleotide sequence ID" value="NZ_JAWDID010000010.1"/>
</dbReference>
<dbReference type="InterPro" id="IPR013783">
    <property type="entry name" value="Ig-like_fold"/>
</dbReference>
<comment type="caution">
    <text evidence="9">The sequence shown here is derived from an EMBL/GenBank/DDBJ whole genome shotgun (WGS) entry which is preliminary data.</text>
</comment>
<keyword evidence="4 7" id="KW-0732">Signal</keyword>
<dbReference type="InterPro" id="IPR014438">
    <property type="entry name" value="Glucan_biosyn_MdoG/MdoD"/>
</dbReference>
<dbReference type="SUPFAM" id="SSF74650">
    <property type="entry name" value="Galactose mutarotase-like"/>
    <property type="match status" value="1"/>
</dbReference>
<dbReference type="Gene3D" id="2.60.40.10">
    <property type="entry name" value="Immunoglobulins"/>
    <property type="match status" value="1"/>
</dbReference>
<proteinExistence type="inferred from homology"/>
<comment type="subcellular location">
    <subcellularLocation>
        <location evidence="1">Periplasm</location>
    </subcellularLocation>
</comment>
<dbReference type="PIRSF" id="PIRSF006281">
    <property type="entry name" value="MdoG"/>
    <property type="match status" value="1"/>
</dbReference>
<feature type="region of interest" description="Disordered" evidence="6">
    <location>
        <begin position="35"/>
        <end position="63"/>
    </location>
</feature>
<name>A0ABU3S6U3_9HYPH</name>
<evidence type="ECO:0000256" key="5">
    <source>
        <dbReference type="ARBA" id="ARBA00022764"/>
    </source>
</evidence>